<dbReference type="EMBL" id="CP136892">
    <property type="protein sequence ID" value="WOL00948.1"/>
    <property type="molecule type" value="Genomic_DNA"/>
</dbReference>
<dbReference type="AlphaFoldDB" id="A0AAQ3K2W5"/>
<keyword evidence="2" id="KW-1185">Reference proteome</keyword>
<gene>
    <name evidence="1" type="ORF">Cni_G09661</name>
</gene>
<accession>A0AAQ3K2W5</accession>
<dbReference type="Proteomes" id="UP001327560">
    <property type="component" value="Chromosome 3"/>
</dbReference>
<dbReference type="PANTHER" id="PTHR31722:SF0">
    <property type="entry name" value="OS06G0675200 PROTEIN"/>
    <property type="match status" value="1"/>
</dbReference>
<reference evidence="1 2" key="1">
    <citation type="submission" date="2023-10" db="EMBL/GenBank/DDBJ databases">
        <title>Chromosome-scale genome assembly provides insights into flower coloration mechanisms of Canna indica.</title>
        <authorList>
            <person name="Li C."/>
        </authorList>
    </citation>
    <scope>NUCLEOTIDE SEQUENCE [LARGE SCALE GENOMIC DNA]</scope>
    <source>
        <tissue evidence="1">Flower</tissue>
    </source>
</reference>
<protein>
    <submittedName>
        <fullName evidence="1">Uncharacterized protein</fullName>
    </submittedName>
</protein>
<name>A0AAQ3K2W5_9LILI</name>
<organism evidence="1 2">
    <name type="scientific">Canna indica</name>
    <name type="common">Indian-shot</name>
    <dbReference type="NCBI Taxonomy" id="4628"/>
    <lineage>
        <taxon>Eukaryota</taxon>
        <taxon>Viridiplantae</taxon>
        <taxon>Streptophyta</taxon>
        <taxon>Embryophyta</taxon>
        <taxon>Tracheophyta</taxon>
        <taxon>Spermatophyta</taxon>
        <taxon>Magnoliopsida</taxon>
        <taxon>Liliopsida</taxon>
        <taxon>Zingiberales</taxon>
        <taxon>Cannaceae</taxon>
        <taxon>Canna</taxon>
    </lineage>
</organism>
<proteinExistence type="predicted"/>
<evidence type="ECO:0000313" key="2">
    <source>
        <dbReference type="Proteomes" id="UP001327560"/>
    </source>
</evidence>
<dbReference type="PANTHER" id="PTHR31722">
    <property type="entry name" value="OS06G0675200 PROTEIN"/>
    <property type="match status" value="1"/>
</dbReference>
<sequence length="225" mass="25165">MASACVNNVTLLPDSVFLDFALSCPVHGLLNPRISFSRDLIVDNPEPSASVVVGISDHEDLGNDFPDFEFCLDDPVIMLPTDELFSDEKLIPLHTSAPWLQVELDEGKHSPEADKPSLEEEEVLGLEPCEKSPKAPKCSKWWRELLALKKQQNPMVEEHKATVASFKGLAPTTRSFHLLLRHPKLSSSVDSSLTIPLLRNLVSESTSIFARRGRSRRWSRRGFLP</sequence>
<evidence type="ECO:0000313" key="1">
    <source>
        <dbReference type="EMBL" id="WOL00948.1"/>
    </source>
</evidence>